<dbReference type="GeneID" id="24844715"/>
<dbReference type="CDD" id="cd00146">
    <property type="entry name" value="PKD"/>
    <property type="match status" value="2"/>
</dbReference>
<dbReference type="PANTHER" id="PTHR36842:SF1">
    <property type="entry name" value="PROTEIN TOLB"/>
    <property type="match status" value="1"/>
</dbReference>
<dbReference type="Proteomes" id="UP000033033">
    <property type="component" value="Chromosome"/>
</dbReference>
<reference evidence="2 3" key="1">
    <citation type="submission" date="2014-07" db="EMBL/GenBank/DDBJ databases">
        <title>Methanogenic archaea and the global carbon cycle.</title>
        <authorList>
            <person name="Henriksen J.R."/>
            <person name="Luke J."/>
            <person name="Reinhart S."/>
            <person name="Benedict M.N."/>
            <person name="Youngblut N.D."/>
            <person name="Metcalf M.E."/>
            <person name="Whitaker R.J."/>
            <person name="Metcalf W.W."/>
        </authorList>
    </citation>
    <scope>NUCLEOTIDE SEQUENCE [LARGE SCALE GENOMIC DNA]</scope>
    <source>
        <strain evidence="2 3">MS</strain>
    </source>
</reference>
<dbReference type="NCBIfam" id="TIGR04275">
    <property type="entry name" value="beta_prop_Msarc"/>
    <property type="match status" value="11"/>
</dbReference>
<feature type="domain" description="PKD" evidence="1">
    <location>
        <begin position="766"/>
        <end position="825"/>
    </location>
</feature>
<name>A0A0E3LNB1_METBA</name>
<dbReference type="PROSITE" id="PS50093">
    <property type="entry name" value="PKD"/>
    <property type="match status" value="2"/>
</dbReference>
<proteinExistence type="predicted"/>
<dbReference type="InterPro" id="IPR013783">
    <property type="entry name" value="Ig-like_fold"/>
</dbReference>
<dbReference type="InterPro" id="IPR027618">
    <property type="entry name" value="Beta_prop_Msarc"/>
</dbReference>
<dbReference type="SUPFAM" id="SSF69304">
    <property type="entry name" value="Tricorn protease N-terminal domain"/>
    <property type="match status" value="2"/>
</dbReference>
<dbReference type="KEGG" id="mby:MSBRM_1463"/>
<gene>
    <name evidence="2" type="ORF">MSBRM_1463</name>
</gene>
<dbReference type="FunFam" id="2.60.40.10:FF:000270">
    <property type="entry name" value="Cell surface protein"/>
    <property type="match status" value="1"/>
</dbReference>
<evidence type="ECO:0000313" key="3">
    <source>
        <dbReference type="Proteomes" id="UP000033033"/>
    </source>
</evidence>
<dbReference type="SUPFAM" id="SSF82171">
    <property type="entry name" value="DPP6 N-terminal domain-like"/>
    <property type="match status" value="1"/>
</dbReference>
<feature type="domain" description="PKD" evidence="1">
    <location>
        <begin position="375"/>
        <end position="421"/>
    </location>
</feature>
<protein>
    <submittedName>
        <fullName evidence="2">Cell surface protein</fullName>
    </submittedName>
</protein>
<keyword evidence="3" id="KW-1185">Reference proteome</keyword>
<dbReference type="InterPro" id="IPR035986">
    <property type="entry name" value="PKD_dom_sf"/>
</dbReference>
<dbReference type="SMART" id="SM00089">
    <property type="entry name" value="PKD"/>
    <property type="match status" value="2"/>
</dbReference>
<dbReference type="EMBL" id="CP009528">
    <property type="protein sequence ID" value="AKB54461.1"/>
    <property type="molecule type" value="Genomic_DNA"/>
</dbReference>
<dbReference type="RefSeq" id="WP_048155295.1">
    <property type="nucleotide sequence ID" value="NZ_CP009528.1"/>
</dbReference>
<accession>A0A0E3LNB1</accession>
<evidence type="ECO:0000259" key="1">
    <source>
        <dbReference type="PROSITE" id="PS50093"/>
    </source>
</evidence>
<dbReference type="Gene3D" id="2.120.10.30">
    <property type="entry name" value="TolB, C-terminal domain"/>
    <property type="match status" value="4"/>
</dbReference>
<dbReference type="Gene3D" id="2.60.40.10">
    <property type="entry name" value="Immunoglobulins"/>
    <property type="match status" value="2"/>
</dbReference>
<dbReference type="AlphaFoldDB" id="A0A0E3LNB1"/>
<sequence>MKNNKEKLYSIILTSTTLVFLFLTSISAAASGVQEIQLTQNGSRASTPAIYEDNVVWLDYVNDSGIIHLYNLTTSKDIQLDSFHGSWPAIYGDKIVCRDYQICGNKENYNLSVYDISTTEKFQITKNVSEHSIPAIYEDKIVWHNSQNGVSDIYLYNLSTSTECQVTFNREAYDPAIYADRIVWTEYHNGNSNIYMYNLSTSKETQITNSEFWQLDPDIYGDNIVWAGDRIGERYSLNLDIYMYNISTSKITQITYSESAHEPVIYKDEIVWMDDRNGNRDIYLYNISTREEFQVTKDESGQMWPAIYDDRIVWKDNRNADGGHADGGHSDIYTCMASAVLKSPVANFSVAPDLGFSPLSVQFTDLSKNAILRSWDFNNDGVAESTEKNPVYIYTNPGNYIVNLTVSDTNTTDSKLSTVLVFDEQLFDNQLVLTETQISTSGKAIYDSPAIYDDKVVWVDHTGDYSGNDKYDICLYNISTKKETRIHTTNGSVYGLDIYKDRIVWYESLNGQSDIYMYNVSTSKETQITSGGSTSHPAIYEDRIVWADNRDEEGVPDIYMYNLSTSKESKIINDTSVVGLDIYGDRIVWLNYTSVSYSNGFSNIYMYDLSTSKKTPITTSGSAGFPVAIYDDRIVWEDDGYEKRQIYVYNISDSTEIKITPDNLSQQRPDIYGDRIVWQDQRNGNLDIFMYNLSIQKEIQITTSRLLQDCPVIYRDRILWYNNGKYGNYIHMCTISLKGSRMPVANFSANVTSGCCPLSVQFTDLSENSTEWKWDFGDNAYSADRNPVHTYNNAGVYTVSLIVKNENGTDAEKRSKYISVSSSNDKKD</sequence>
<dbReference type="InterPro" id="IPR000601">
    <property type="entry name" value="PKD_dom"/>
</dbReference>
<dbReference type="HOGENOM" id="CLU_009562_0_0_2"/>
<dbReference type="PATRIC" id="fig|1434108.4.peg.1838"/>
<dbReference type="InterPro" id="IPR022409">
    <property type="entry name" value="PKD/Chitinase_dom"/>
</dbReference>
<dbReference type="SUPFAM" id="SSF49299">
    <property type="entry name" value="PKD domain"/>
    <property type="match status" value="2"/>
</dbReference>
<evidence type="ECO:0000313" key="2">
    <source>
        <dbReference type="EMBL" id="AKB54461.1"/>
    </source>
</evidence>
<organism evidence="2 3">
    <name type="scientific">Methanosarcina barkeri MS</name>
    <dbReference type="NCBI Taxonomy" id="1434108"/>
    <lineage>
        <taxon>Archaea</taxon>
        <taxon>Methanobacteriati</taxon>
        <taxon>Methanobacteriota</taxon>
        <taxon>Stenosarchaea group</taxon>
        <taxon>Methanomicrobia</taxon>
        <taxon>Methanosarcinales</taxon>
        <taxon>Methanosarcinaceae</taxon>
        <taxon>Methanosarcina</taxon>
    </lineage>
</organism>
<dbReference type="Pfam" id="PF18911">
    <property type="entry name" value="PKD_4"/>
    <property type="match status" value="2"/>
</dbReference>
<dbReference type="PANTHER" id="PTHR36842">
    <property type="entry name" value="PROTEIN TOLB HOMOLOG"/>
    <property type="match status" value="1"/>
</dbReference>
<dbReference type="InterPro" id="IPR011042">
    <property type="entry name" value="6-blade_b-propeller_TolB-like"/>
</dbReference>